<dbReference type="OrthoDB" id="1933717at2759"/>
<gene>
    <name evidence="3" type="ORF">P154DRAFT_498910</name>
</gene>
<dbReference type="Pfam" id="PF00106">
    <property type="entry name" value="adh_short"/>
    <property type="match status" value="1"/>
</dbReference>
<comment type="similarity">
    <text evidence="1">Belongs to the short-chain dehydrogenases/reductases (SDR) family.</text>
</comment>
<dbReference type="PANTHER" id="PTHR43669">
    <property type="entry name" value="5-KETO-D-GLUCONATE 5-REDUCTASE"/>
    <property type="match status" value="1"/>
</dbReference>
<dbReference type="EMBL" id="ML977627">
    <property type="protein sequence ID" value="KAF1996306.1"/>
    <property type="molecule type" value="Genomic_DNA"/>
</dbReference>
<reference evidence="3" key="1">
    <citation type="journal article" date="2020" name="Stud. Mycol.">
        <title>101 Dothideomycetes genomes: a test case for predicting lifestyles and emergence of pathogens.</title>
        <authorList>
            <person name="Haridas S."/>
            <person name="Albert R."/>
            <person name="Binder M."/>
            <person name="Bloem J."/>
            <person name="Labutti K."/>
            <person name="Salamov A."/>
            <person name="Andreopoulos B."/>
            <person name="Baker S."/>
            <person name="Barry K."/>
            <person name="Bills G."/>
            <person name="Bluhm B."/>
            <person name="Cannon C."/>
            <person name="Castanera R."/>
            <person name="Culley D."/>
            <person name="Daum C."/>
            <person name="Ezra D."/>
            <person name="Gonzalez J."/>
            <person name="Henrissat B."/>
            <person name="Kuo A."/>
            <person name="Liang C."/>
            <person name="Lipzen A."/>
            <person name="Lutzoni F."/>
            <person name="Magnuson J."/>
            <person name="Mondo S."/>
            <person name="Nolan M."/>
            <person name="Ohm R."/>
            <person name="Pangilinan J."/>
            <person name="Park H.-J."/>
            <person name="Ramirez L."/>
            <person name="Alfaro M."/>
            <person name="Sun H."/>
            <person name="Tritt A."/>
            <person name="Yoshinaga Y."/>
            <person name="Zwiers L.-H."/>
            <person name="Turgeon B."/>
            <person name="Goodwin S."/>
            <person name="Spatafora J."/>
            <person name="Crous P."/>
            <person name="Grigoriev I."/>
        </authorList>
    </citation>
    <scope>NUCLEOTIDE SEQUENCE</scope>
    <source>
        <strain evidence="3">CBS 123094</strain>
    </source>
</reference>
<dbReference type="InterPro" id="IPR002347">
    <property type="entry name" value="SDR_fam"/>
</dbReference>
<name>A0A6A5WF99_9PLEO</name>
<sequence>MADQQTLDPDMFTKQALFTKSWHRDLYPAIDPKQFTSAVSDKVVLVTGASRNLGKYMVRSWAEAGASGIVITSRRLSDLAPVVQNLKEISPKTEVLAVAAEMTKEEDVKNLFEKIKEKFGRLDVVVANAGVVGAGSSFPRIGDISFGPEKWWGDLENNVRTAYLTAHYYITTFGPEPVGTFITMASAVGRVIMPGNSSYGISKSSTQRLVPYLHAEYPSLRAFSLDPGIVAKHDNLLEAFRPFAFDMPELSGAWTVWLSSSETSEVLRGGYVQVNWDVEELEKHKEEIGEKKLNHLGFINAHLGPEGHAWEN</sequence>
<protein>
    <submittedName>
        <fullName evidence="3">NAD(P)-binding protein</fullName>
    </submittedName>
</protein>
<keyword evidence="4" id="KW-1185">Reference proteome</keyword>
<dbReference type="Proteomes" id="UP000799779">
    <property type="component" value="Unassembled WGS sequence"/>
</dbReference>
<accession>A0A6A5WF99</accession>
<organism evidence="3 4">
    <name type="scientific">Amniculicola lignicola CBS 123094</name>
    <dbReference type="NCBI Taxonomy" id="1392246"/>
    <lineage>
        <taxon>Eukaryota</taxon>
        <taxon>Fungi</taxon>
        <taxon>Dikarya</taxon>
        <taxon>Ascomycota</taxon>
        <taxon>Pezizomycotina</taxon>
        <taxon>Dothideomycetes</taxon>
        <taxon>Pleosporomycetidae</taxon>
        <taxon>Pleosporales</taxon>
        <taxon>Amniculicolaceae</taxon>
        <taxon>Amniculicola</taxon>
    </lineage>
</organism>
<dbReference type="GO" id="GO:0016491">
    <property type="term" value="F:oxidoreductase activity"/>
    <property type="evidence" value="ECO:0007669"/>
    <property type="project" value="UniProtKB-KW"/>
</dbReference>
<evidence type="ECO:0000313" key="4">
    <source>
        <dbReference type="Proteomes" id="UP000799779"/>
    </source>
</evidence>
<dbReference type="AlphaFoldDB" id="A0A6A5WF99"/>
<proteinExistence type="inferred from homology"/>
<keyword evidence="2" id="KW-0560">Oxidoreductase</keyword>
<evidence type="ECO:0000256" key="2">
    <source>
        <dbReference type="ARBA" id="ARBA00023002"/>
    </source>
</evidence>
<evidence type="ECO:0000313" key="3">
    <source>
        <dbReference type="EMBL" id="KAF1996306.1"/>
    </source>
</evidence>
<dbReference type="SUPFAM" id="SSF51735">
    <property type="entry name" value="NAD(P)-binding Rossmann-fold domains"/>
    <property type="match status" value="1"/>
</dbReference>
<dbReference type="Gene3D" id="3.40.50.720">
    <property type="entry name" value="NAD(P)-binding Rossmann-like Domain"/>
    <property type="match status" value="1"/>
</dbReference>
<evidence type="ECO:0000256" key="1">
    <source>
        <dbReference type="ARBA" id="ARBA00006484"/>
    </source>
</evidence>
<dbReference type="CDD" id="cd05233">
    <property type="entry name" value="SDR_c"/>
    <property type="match status" value="1"/>
</dbReference>
<dbReference type="PRINTS" id="PR00081">
    <property type="entry name" value="GDHRDH"/>
</dbReference>
<dbReference type="PANTHER" id="PTHR43669:SF3">
    <property type="entry name" value="ALCOHOL DEHYDROGENASE, PUTATIVE (AFU_ORTHOLOGUE AFUA_3G03445)-RELATED"/>
    <property type="match status" value="1"/>
</dbReference>
<dbReference type="InterPro" id="IPR036291">
    <property type="entry name" value="NAD(P)-bd_dom_sf"/>
</dbReference>